<name>A0A6L2PMT6_COPFO</name>
<feature type="region of interest" description="Disordered" evidence="1">
    <location>
        <begin position="1"/>
        <end position="49"/>
    </location>
</feature>
<feature type="compositionally biased region" description="Basic and acidic residues" evidence="1">
    <location>
        <begin position="25"/>
        <end position="49"/>
    </location>
</feature>
<feature type="compositionally biased region" description="Basic residues" evidence="1">
    <location>
        <begin position="151"/>
        <end position="160"/>
    </location>
</feature>
<feature type="region of interest" description="Disordered" evidence="1">
    <location>
        <begin position="151"/>
        <end position="176"/>
    </location>
</feature>
<dbReference type="AlphaFoldDB" id="A0A6L2PMT6"/>
<dbReference type="InterPro" id="IPR045850">
    <property type="entry name" value="TRM2_met"/>
</dbReference>
<proteinExistence type="predicted"/>
<protein>
    <recommendedName>
        <fullName evidence="4">RRM domain-containing protein</fullName>
    </recommendedName>
</protein>
<dbReference type="PANTHER" id="PTHR45904">
    <property type="entry name" value="TRNA (URACIL-5-)-METHYLTRANSFERASE"/>
    <property type="match status" value="1"/>
</dbReference>
<organism evidence="2 3">
    <name type="scientific">Coptotermes formosanus</name>
    <name type="common">Formosan subterranean termite</name>
    <dbReference type="NCBI Taxonomy" id="36987"/>
    <lineage>
        <taxon>Eukaryota</taxon>
        <taxon>Metazoa</taxon>
        <taxon>Ecdysozoa</taxon>
        <taxon>Arthropoda</taxon>
        <taxon>Hexapoda</taxon>
        <taxon>Insecta</taxon>
        <taxon>Pterygota</taxon>
        <taxon>Neoptera</taxon>
        <taxon>Polyneoptera</taxon>
        <taxon>Dictyoptera</taxon>
        <taxon>Blattodea</taxon>
        <taxon>Blattoidea</taxon>
        <taxon>Termitoidae</taxon>
        <taxon>Rhinotermitidae</taxon>
        <taxon>Coptotermes</taxon>
    </lineage>
</organism>
<accession>A0A6L2PMT6</accession>
<dbReference type="Proteomes" id="UP000502823">
    <property type="component" value="Unassembled WGS sequence"/>
</dbReference>
<dbReference type="InterPro" id="IPR012677">
    <property type="entry name" value="Nucleotide-bd_a/b_plait_sf"/>
</dbReference>
<gene>
    <name evidence="2" type="ORF">Cfor_01516</name>
</gene>
<dbReference type="EMBL" id="BLKM01000443">
    <property type="protein sequence ID" value="GFG33634.1"/>
    <property type="molecule type" value="Genomic_DNA"/>
</dbReference>
<dbReference type="GO" id="GO:0003723">
    <property type="term" value="F:RNA binding"/>
    <property type="evidence" value="ECO:0007669"/>
    <property type="project" value="TreeGrafter"/>
</dbReference>
<feature type="non-terminal residue" evidence="2">
    <location>
        <position position="1"/>
    </location>
</feature>
<dbReference type="PANTHER" id="PTHR45904:SF2">
    <property type="entry name" value="TRNA (URACIL-5-)-METHYLTRANSFERASE HOMOLOG A"/>
    <property type="match status" value="1"/>
</dbReference>
<dbReference type="Gene3D" id="3.30.70.330">
    <property type="match status" value="1"/>
</dbReference>
<reference evidence="3" key="1">
    <citation type="submission" date="2020-01" db="EMBL/GenBank/DDBJ databases">
        <title>Draft genome sequence of the Termite Coptotermes fromosanus.</title>
        <authorList>
            <person name="Itakura S."/>
            <person name="Yosikawa Y."/>
            <person name="Umezawa K."/>
        </authorList>
    </citation>
    <scope>NUCLEOTIDE SEQUENCE [LARGE SCALE GENOMIC DNA]</scope>
</reference>
<evidence type="ECO:0000313" key="2">
    <source>
        <dbReference type="EMBL" id="GFG33634.1"/>
    </source>
</evidence>
<dbReference type="OrthoDB" id="10250660at2759"/>
<dbReference type="InterPro" id="IPR035979">
    <property type="entry name" value="RBD_domain_sf"/>
</dbReference>
<evidence type="ECO:0000256" key="1">
    <source>
        <dbReference type="SAM" id="MobiDB-lite"/>
    </source>
</evidence>
<dbReference type="SUPFAM" id="SSF54928">
    <property type="entry name" value="RNA-binding domain, RBD"/>
    <property type="match status" value="1"/>
</dbReference>
<comment type="caution">
    <text evidence="2">The sequence shown here is derived from an EMBL/GenBank/DDBJ whole genome shotgun (WGS) entry which is preliminary data.</text>
</comment>
<sequence length="403" mass="45981">KMEEIISGTVTDSEQVRPTFGDNDASGHDLIDKSHKDNQPAEKMDKGEVAHNNPYAYIDRADFTSEKFKIEIRGLPKFYGIGELKKLLNDKLKLGSNKVKPPAKGSYWVYVCFRSEEERQNALIALNGYVWKNKTLTAEIAKPAPDPLVKKRRQETHKNRKCEGDAKKQKTNHGSQEEWLKASTIPLWNVPYDEQIQKKQENTRQILVKMGHEIVKGNPALKPWVDQQRSKYHGLPCELWDVRASPVCDGYRNKCEFTENEPNTKTKFGQVIRFDADYRVRITSKATQKVRQEGKEGKNGRSLGKMAVECVVLKSFPANLCPAWHSLIAPAAVPAKVVALVVNLVVIWYECWNLWKSMIQRNVWESVETVEEDGLSVDVQSRHTPSLTCVEIGKQIVYSKWDS</sequence>
<evidence type="ECO:0000313" key="3">
    <source>
        <dbReference type="Proteomes" id="UP000502823"/>
    </source>
</evidence>
<dbReference type="InParanoid" id="A0A6L2PMT6"/>
<evidence type="ECO:0008006" key="4">
    <source>
        <dbReference type="Google" id="ProtNLM"/>
    </source>
</evidence>
<keyword evidence="3" id="KW-1185">Reference proteome</keyword>